<dbReference type="PANTHER" id="PTHR42852:SF6">
    <property type="entry name" value="THIOL:DISULFIDE INTERCHANGE PROTEIN DSBE"/>
    <property type="match status" value="1"/>
</dbReference>
<keyword evidence="4" id="KW-0676">Redox-active center</keyword>
<keyword evidence="6" id="KW-0732">Signal</keyword>
<sequence>MTFPFPRIRSLHGPSVVAFTIAALAITGCGGSADTDQVPPETGSRVEPSSEPGGAAAAPAPSSSPVTENDNQPTSTSPSGGLQLPETELPADAPEDPSGGGPAKAGGGGIEMPDVAPPQSQSNAPPATDSGSGETGGQDVRAQFASWKEIEQRVQGTGKITVVDLWSTVCEPCIKEFPHLVELHRDMPERIVCIGVDVDYDGRKSRPPETYADKVNAFLTAVDADFQNFICQTASEDVFAELDLPSIPAVLIYDAQGTLVKRFIDSGETLGFTYEKDVIPFLKSLDV</sequence>
<keyword evidence="3" id="KW-1015">Disulfide bond</keyword>
<dbReference type="InterPro" id="IPR013766">
    <property type="entry name" value="Thioredoxin_domain"/>
</dbReference>
<feature type="region of interest" description="Disordered" evidence="5">
    <location>
        <begin position="31"/>
        <end position="138"/>
    </location>
</feature>
<accession>A0A5M6DBM7</accession>
<dbReference type="PANTHER" id="PTHR42852">
    <property type="entry name" value="THIOL:DISULFIDE INTERCHANGE PROTEIN DSBE"/>
    <property type="match status" value="1"/>
</dbReference>
<organism evidence="8 9">
    <name type="scientific">Roseiconus nitratireducens</name>
    <dbReference type="NCBI Taxonomy" id="2605748"/>
    <lineage>
        <taxon>Bacteria</taxon>
        <taxon>Pseudomonadati</taxon>
        <taxon>Planctomycetota</taxon>
        <taxon>Planctomycetia</taxon>
        <taxon>Pirellulales</taxon>
        <taxon>Pirellulaceae</taxon>
        <taxon>Roseiconus</taxon>
    </lineage>
</organism>
<feature type="domain" description="Thioredoxin" evidence="7">
    <location>
        <begin position="110"/>
        <end position="287"/>
    </location>
</feature>
<evidence type="ECO:0000256" key="1">
    <source>
        <dbReference type="ARBA" id="ARBA00004196"/>
    </source>
</evidence>
<evidence type="ECO:0000256" key="6">
    <source>
        <dbReference type="SAM" id="SignalP"/>
    </source>
</evidence>
<dbReference type="CDD" id="cd02966">
    <property type="entry name" value="TlpA_like_family"/>
    <property type="match status" value="1"/>
</dbReference>
<dbReference type="PROSITE" id="PS51352">
    <property type="entry name" value="THIOREDOXIN_2"/>
    <property type="match status" value="1"/>
</dbReference>
<dbReference type="AlphaFoldDB" id="A0A5M6DBM7"/>
<gene>
    <name evidence="8" type="ORF">FYK55_13510</name>
</gene>
<dbReference type="Gene3D" id="3.40.30.10">
    <property type="entry name" value="Glutaredoxin"/>
    <property type="match status" value="1"/>
</dbReference>
<protein>
    <submittedName>
        <fullName evidence="8">TlpA family protein disulfide reductase</fullName>
    </submittedName>
</protein>
<reference evidence="8 9" key="1">
    <citation type="submission" date="2019-08" db="EMBL/GenBank/DDBJ databases">
        <authorList>
            <person name="Dhanesh K."/>
            <person name="Kumar G."/>
            <person name="Sasikala C."/>
            <person name="Venkata Ramana C."/>
        </authorList>
    </citation>
    <scope>NUCLEOTIDE SEQUENCE [LARGE SCALE GENOMIC DNA]</scope>
    <source>
        <strain evidence="8 9">JC645</strain>
    </source>
</reference>
<dbReference type="EMBL" id="VWOX01000007">
    <property type="protein sequence ID" value="KAA5542555.1"/>
    <property type="molecule type" value="Genomic_DNA"/>
</dbReference>
<feature type="compositionally biased region" description="Low complexity" evidence="5">
    <location>
        <begin position="117"/>
        <end position="127"/>
    </location>
</feature>
<feature type="chain" id="PRO_5024371965" evidence="6">
    <location>
        <begin position="26"/>
        <end position="287"/>
    </location>
</feature>
<dbReference type="GO" id="GO:0017004">
    <property type="term" value="P:cytochrome complex assembly"/>
    <property type="evidence" value="ECO:0007669"/>
    <property type="project" value="UniProtKB-KW"/>
</dbReference>
<dbReference type="Proteomes" id="UP000324479">
    <property type="component" value="Unassembled WGS sequence"/>
</dbReference>
<evidence type="ECO:0000256" key="3">
    <source>
        <dbReference type="ARBA" id="ARBA00023157"/>
    </source>
</evidence>
<feature type="signal peptide" evidence="6">
    <location>
        <begin position="1"/>
        <end position="25"/>
    </location>
</feature>
<evidence type="ECO:0000259" key="7">
    <source>
        <dbReference type="PROSITE" id="PS51352"/>
    </source>
</evidence>
<feature type="compositionally biased region" description="Low complexity" evidence="5">
    <location>
        <begin position="47"/>
        <end position="65"/>
    </location>
</feature>
<comment type="subcellular location">
    <subcellularLocation>
        <location evidence="1">Cell envelope</location>
    </subcellularLocation>
</comment>
<evidence type="ECO:0000256" key="2">
    <source>
        <dbReference type="ARBA" id="ARBA00022748"/>
    </source>
</evidence>
<keyword evidence="9" id="KW-1185">Reference proteome</keyword>
<dbReference type="RefSeq" id="WP_150076969.1">
    <property type="nucleotide sequence ID" value="NZ_VWOX01000007.1"/>
</dbReference>
<proteinExistence type="predicted"/>
<feature type="compositionally biased region" description="Gly residues" evidence="5">
    <location>
        <begin position="98"/>
        <end position="110"/>
    </location>
</feature>
<dbReference type="GO" id="GO:0030313">
    <property type="term" value="C:cell envelope"/>
    <property type="evidence" value="ECO:0007669"/>
    <property type="project" value="UniProtKB-SubCell"/>
</dbReference>
<keyword evidence="2" id="KW-0201">Cytochrome c-type biogenesis</keyword>
<comment type="caution">
    <text evidence="8">The sequence shown here is derived from an EMBL/GenBank/DDBJ whole genome shotgun (WGS) entry which is preliminary data.</text>
</comment>
<evidence type="ECO:0000313" key="8">
    <source>
        <dbReference type="EMBL" id="KAA5542555.1"/>
    </source>
</evidence>
<evidence type="ECO:0000256" key="5">
    <source>
        <dbReference type="SAM" id="MobiDB-lite"/>
    </source>
</evidence>
<dbReference type="InterPro" id="IPR050553">
    <property type="entry name" value="Thioredoxin_ResA/DsbE_sf"/>
</dbReference>
<dbReference type="SUPFAM" id="SSF52833">
    <property type="entry name" value="Thioredoxin-like"/>
    <property type="match status" value="1"/>
</dbReference>
<evidence type="ECO:0000313" key="9">
    <source>
        <dbReference type="Proteomes" id="UP000324479"/>
    </source>
</evidence>
<feature type="compositionally biased region" description="Polar residues" evidence="5">
    <location>
        <begin position="66"/>
        <end position="80"/>
    </location>
</feature>
<evidence type="ECO:0000256" key="4">
    <source>
        <dbReference type="ARBA" id="ARBA00023284"/>
    </source>
</evidence>
<dbReference type="InterPro" id="IPR036249">
    <property type="entry name" value="Thioredoxin-like_sf"/>
</dbReference>
<name>A0A5M6DBM7_9BACT</name>
<dbReference type="PROSITE" id="PS51257">
    <property type="entry name" value="PROKAR_LIPOPROTEIN"/>
    <property type="match status" value="1"/>
</dbReference>